<sequence length="120" mass="12602">MAACNKRQAKEQARSATTKWALGFASVAWIPGSHYLMTGGDVTMVIQVGSIYDVDLDRTNAGAVFTTIAAPLIGSKIAHSVLDFVPVFGWAAKSVVAAGVTKAVGEAIIAYFHDCSTLPE</sequence>
<evidence type="ECO:0000313" key="1">
    <source>
        <dbReference type="EMBL" id="MCP2727629.1"/>
    </source>
</evidence>
<accession>A0AAE3GP91</accession>
<protein>
    <recommendedName>
        <fullName evidence="3">DUF697 domain-containing protein</fullName>
    </recommendedName>
</protein>
<dbReference type="AlphaFoldDB" id="A0AAE3GP91"/>
<gene>
    <name evidence="1" type="ORF">NJ959_03950</name>
</gene>
<dbReference type="RefSeq" id="WP_254010440.1">
    <property type="nucleotide sequence ID" value="NZ_JAMZMM010000021.1"/>
</dbReference>
<organism evidence="1 2">
    <name type="scientific">Limnofasciculus baicalensis BBK-W-15</name>
    <dbReference type="NCBI Taxonomy" id="2699891"/>
    <lineage>
        <taxon>Bacteria</taxon>
        <taxon>Bacillati</taxon>
        <taxon>Cyanobacteriota</taxon>
        <taxon>Cyanophyceae</taxon>
        <taxon>Coleofasciculales</taxon>
        <taxon>Coleofasciculaceae</taxon>
        <taxon>Limnofasciculus</taxon>
        <taxon>Limnofasciculus baicalensis</taxon>
    </lineage>
</organism>
<name>A0AAE3GP91_9CYAN</name>
<dbReference type="Proteomes" id="UP001204953">
    <property type="component" value="Unassembled WGS sequence"/>
</dbReference>
<proteinExistence type="predicted"/>
<reference evidence="1" key="1">
    <citation type="submission" date="2022-06" db="EMBL/GenBank/DDBJ databases">
        <title>New cyanobacteria of genus Symplocastrum in benthos of Lake Baikal.</title>
        <authorList>
            <person name="Sorokovikova E."/>
            <person name="Tikhonova I."/>
            <person name="Krasnopeev A."/>
            <person name="Evseev P."/>
            <person name="Gladkikh A."/>
            <person name="Belykh O."/>
        </authorList>
    </citation>
    <scope>NUCLEOTIDE SEQUENCE</scope>
    <source>
        <strain evidence="1">BBK-W-15</strain>
    </source>
</reference>
<keyword evidence="2" id="KW-1185">Reference proteome</keyword>
<dbReference type="EMBL" id="JAMZMM010000021">
    <property type="protein sequence ID" value="MCP2727629.1"/>
    <property type="molecule type" value="Genomic_DNA"/>
</dbReference>
<comment type="caution">
    <text evidence="1">The sequence shown here is derived from an EMBL/GenBank/DDBJ whole genome shotgun (WGS) entry which is preliminary data.</text>
</comment>
<evidence type="ECO:0008006" key="3">
    <source>
        <dbReference type="Google" id="ProtNLM"/>
    </source>
</evidence>
<evidence type="ECO:0000313" key="2">
    <source>
        <dbReference type="Proteomes" id="UP001204953"/>
    </source>
</evidence>